<dbReference type="RefSeq" id="WP_262566643.1">
    <property type="nucleotide sequence ID" value="NZ_JAPFCC010000001.1"/>
</dbReference>
<protein>
    <recommendedName>
        <fullName evidence="3">Secreted protein</fullName>
    </recommendedName>
</protein>
<evidence type="ECO:0008006" key="3">
    <source>
        <dbReference type="Google" id="ProtNLM"/>
    </source>
</evidence>
<name>A0ABT3MQE9_9GAMM</name>
<accession>A0ABT3MQE9</accession>
<reference evidence="1 2" key="1">
    <citation type="submission" date="2022-10" db="EMBL/GenBank/DDBJ databases">
        <title>High-quality genome sequences of two octocoral-associated bacteria, Endozoicomonas euniceicola EF212 and Endozoicomonas gorgoniicola PS125.</title>
        <authorList>
            <person name="Chiou Y.-J."/>
            <person name="Chen Y.-H."/>
        </authorList>
    </citation>
    <scope>NUCLEOTIDE SEQUENCE [LARGE SCALE GENOMIC DNA]</scope>
    <source>
        <strain evidence="1 2">PS125</strain>
    </source>
</reference>
<proteinExistence type="predicted"/>
<sequence>MVLCFSLTNGCSSFASLTRRAFGTRLNQALAVARVQLMVFIRYCVLVVKFFGSELLSAKQKNSASQVQYKLAREGGALSSVQCRPSNQEFLAHSIRITS</sequence>
<evidence type="ECO:0000313" key="1">
    <source>
        <dbReference type="EMBL" id="MCW7551603.1"/>
    </source>
</evidence>
<gene>
    <name evidence="1" type="ORF">NX722_02875</name>
</gene>
<evidence type="ECO:0000313" key="2">
    <source>
        <dbReference type="Proteomes" id="UP001209854"/>
    </source>
</evidence>
<comment type="caution">
    <text evidence="1">The sequence shown here is derived from an EMBL/GenBank/DDBJ whole genome shotgun (WGS) entry which is preliminary data.</text>
</comment>
<dbReference type="EMBL" id="JAPFCC010000001">
    <property type="protein sequence ID" value="MCW7551603.1"/>
    <property type="molecule type" value="Genomic_DNA"/>
</dbReference>
<organism evidence="1 2">
    <name type="scientific">Endozoicomonas gorgoniicola</name>
    <dbReference type="NCBI Taxonomy" id="1234144"/>
    <lineage>
        <taxon>Bacteria</taxon>
        <taxon>Pseudomonadati</taxon>
        <taxon>Pseudomonadota</taxon>
        <taxon>Gammaproteobacteria</taxon>
        <taxon>Oceanospirillales</taxon>
        <taxon>Endozoicomonadaceae</taxon>
        <taxon>Endozoicomonas</taxon>
    </lineage>
</organism>
<keyword evidence="2" id="KW-1185">Reference proteome</keyword>
<dbReference type="Proteomes" id="UP001209854">
    <property type="component" value="Unassembled WGS sequence"/>
</dbReference>